<protein>
    <submittedName>
        <fullName evidence="3">FAD dependent oxidoreductase</fullName>
    </submittedName>
</protein>
<dbReference type="SUPFAM" id="SSF54373">
    <property type="entry name" value="FAD-linked reductases, C-terminal domain"/>
    <property type="match status" value="1"/>
</dbReference>
<comment type="caution">
    <text evidence="3">The sequence shown here is derived from an EMBL/GenBank/DDBJ whole genome shotgun (WGS) entry which is preliminary data.</text>
</comment>
<dbReference type="GO" id="GO:0005737">
    <property type="term" value="C:cytoplasm"/>
    <property type="evidence" value="ECO:0007669"/>
    <property type="project" value="TreeGrafter"/>
</dbReference>
<organism evidence="3 4">
    <name type="scientific">Legionella brunensis</name>
    <dbReference type="NCBI Taxonomy" id="29422"/>
    <lineage>
        <taxon>Bacteria</taxon>
        <taxon>Pseudomonadati</taxon>
        <taxon>Pseudomonadota</taxon>
        <taxon>Gammaproteobacteria</taxon>
        <taxon>Legionellales</taxon>
        <taxon>Legionellaceae</taxon>
        <taxon>Legionella</taxon>
    </lineage>
</organism>
<dbReference type="PATRIC" id="fig|29422.6.peg.1523"/>
<dbReference type="GO" id="GO:0016491">
    <property type="term" value="F:oxidoreductase activity"/>
    <property type="evidence" value="ECO:0007669"/>
    <property type="project" value="UniProtKB-KW"/>
</dbReference>
<dbReference type="Gene3D" id="3.50.50.60">
    <property type="entry name" value="FAD/NAD(P)-binding domain"/>
    <property type="match status" value="2"/>
</dbReference>
<reference evidence="3 4" key="1">
    <citation type="submission" date="2015-11" db="EMBL/GenBank/DDBJ databases">
        <title>Genomic analysis of 38 Legionella species identifies large and diverse effector repertoires.</title>
        <authorList>
            <person name="Burstein D."/>
            <person name="Amaro F."/>
            <person name="Zusman T."/>
            <person name="Lifshitz Z."/>
            <person name="Cohen O."/>
            <person name="Gilbert J.A."/>
            <person name="Pupko T."/>
            <person name="Shuman H.A."/>
            <person name="Segal G."/>
        </authorList>
    </citation>
    <scope>NUCLEOTIDE SEQUENCE [LARGE SCALE GENOMIC DNA]</scope>
    <source>
        <strain evidence="3 4">ATCC 43878</strain>
    </source>
</reference>
<dbReference type="PANTHER" id="PTHR13847:SF289">
    <property type="entry name" value="GLYCINE OXIDASE"/>
    <property type="match status" value="1"/>
</dbReference>
<accession>A0A0W0SL77</accession>
<sequence length="413" mass="46390">MRFDTFVLGGGIIGVSVATHLQMRGRSVALIDLKLPGSETSFGNAGLIQREGVYPYAFPREIGSLIKYAFNRSPEVRYHPKSILRLVPFLWKYWSNSHPLRHAEIARSYATLIEHSVSEHHLMAQAAGVSHLLRQGGWLKVFRTAKKQDIEMQFAEKCQVEYGIKFESLDTISLRQIEPDLDTSLLGALRYTEAESVSDPGALVRAYAKHFEGLGGRFFFGNANTLSNGWTLKTEEGKIRANSAVITLGPWADVLTSRLGYRFPLAVKRGYHMHYDMRPDARLTHPVLDIENGYVMAPMSRGIRLTTGAEFARRDSRKTPVQLNSVEPIARTLFPITKRLEELPWMGCRPCTPDMLPVIGQASRHRDLWFAFGHAHHGLTLGPVTGRLLAEMMTGDELITNPDPFSANRFKST</sequence>
<dbReference type="InterPro" id="IPR036188">
    <property type="entry name" value="FAD/NAD-bd_sf"/>
</dbReference>
<dbReference type="AlphaFoldDB" id="A0A0W0SL77"/>
<dbReference type="STRING" id="29422.Lbru_1439"/>
<dbReference type="Gene3D" id="3.30.9.10">
    <property type="entry name" value="D-Amino Acid Oxidase, subunit A, domain 2"/>
    <property type="match status" value="1"/>
</dbReference>
<keyword evidence="1" id="KW-0560">Oxidoreductase</keyword>
<evidence type="ECO:0000313" key="4">
    <source>
        <dbReference type="Proteomes" id="UP000054742"/>
    </source>
</evidence>
<keyword evidence="4" id="KW-1185">Reference proteome</keyword>
<dbReference type="EMBL" id="LNXV01000011">
    <property type="protein sequence ID" value="KTC84078.1"/>
    <property type="molecule type" value="Genomic_DNA"/>
</dbReference>
<dbReference type="SUPFAM" id="SSF51905">
    <property type="entry name" value="FAD/NAD(P)-binding domain"/>
    <property type="match status" value="1"/>
</dbReference>
<dbReference type="Pfam" id="PF01266">
    <property type="entry name" value="DAO"/>
    <property type="match status" value="1"/>
</dbReference>
<feature type="domain" description="FAD dependent oxidoreductase" evidence="2">
    <location>
        <begin position="4"/>
        <end position="392"/>
    </location>
</feature>
<proteinExistence type="predicted"/>
<dbReference type="InterPro" id="IPR006076">
    <property type="entry name" value="FAD-dep_OxRdtase"/>
</dbReference>
<evidence type="ECO:0000259" key="2">
    <source>
        <dbReference type="Pfam" id="PF01266"/>
    </source>
</evidence>
<name>A0A0W0SL77_9GAMM</name>
<evidence type="ECO:0000313" key="3">
    <source>
        <dbReference type="EMBL" id="KTC84078.1"/>
    </source>
</evidence>
<dbReference type="OrthoDB" id="9805337at2"/>
<dbReference type="PANTHER" id="PTHR13847">
    <property type="entry name" value="SARCOSINE DEHYDROGENASE-RELATED"/>
    <property type="match status" value="1"/>
</dbReference>
<dbReference type="Proteomes" id="UP000054742">
    <property type="component" value="Unassembled WGS sequence"/>
</dbReference>
<gene>
    <name evidence="3" type="ORF">Lbru_1439</name>
</gene>
<evidence type="ECO:0000256" key="1">
    <source>
        <dbReference type="ARBA" id="ARBA00023002"/>
    </source>
</evidence>